<dbReference type="Pfam" id="PF07715">
    <property type="entry name" value="Plug"/>
    <property type="match status" value="1"/>
</dbReference>
<dbReference type="CDD" id="cd01347">
    <property type="entry name" value="ligand_gated_channel"/>
    <property type="match status" value="1"/>
</dbReference>
<dbReference type="NCBIfam" id="TIGR01783">
    <property type="entry name" value="TonB-siderophor"/>
    <property type="match status" value="1"/>
</dbReference>
<feature type="chain" id="PRO_5019334064" evidence="14">
    <location>
        <begin position="41"/>
        <end position="795"/>
    </location>
</feature>
<dbReference type="AlphaFoldDB" id="A0A446C313"/>
<evidence type="ECO:0000256" key="9">
    <source>
        <dbReference type="ARBA" id="ARBA00023136"/>
    </source>
</evidence>
<dbReference type="Proteomes" id="UP000289465">
    <property type="component" value="Unassembled WGS sequence"/>
</dbReference>
<dbReference type="SMART" id="SM00965">
    <property type="entry name" value="STN"/>
    <property type="match status" value="1"/>
</dbReference>
<dbReference type="InterPro" id="IPR010105">
    <property type="entry name" value="TonB_sidphr_rcpt"/>
</dbReference>
<evidence type="ECO:0000256" key="8">
    <source>
        <dbReference type="ARBA" id="ARBA00023077"/>
    </source>
</evidence>
<accession>A0A446C313</accession>
<dbReference type="InterPro" id="IPR012910">
    <property type="entry name" value="Plug_dom"/>
</dbReference>
<evidence type="ECO:0000256" key="12">
    <source>
        <dbReference type="PROSITE-ProRule" id="PRU01360"/>
    </source>
</evidence>
<feature type="signal peptide" evidence="14">
    <location>
        <begin position="1"/>
        <end position="40"/>
    </location>
</feature>
<dbReference type="OrthoDB" id="9760494at2"/>
<keyword evidence="5" id="KW-0406">Ion transport</keyword>
<evidence type="ECO:0000256" key="1">
    <source>
        <dbReference type="ARBA" id="ARBA00004571"/>
    </source>
</evidence>
<evidence type="ECO:0000256" key="4">
    <source>
        <dbReference type="ARBA" id="ARBA00022452"/>
    </source>
</evidence>
<dbReference type="InterPro" id="IPR011662">
    <property type="entry name" value="Secretin/TonB_short_N"/>
</dbReference>
<keyword evidence="7" id="KW-0408">Iron</keyword>
<keyword evidence="4 12" id="KW-1134">Transmembrane beta strand</keyword>
<evidence type="ECO:0000256" key="10">
    <source>
        <dbReference type="ARBA" id="ARBA00023170"/>
    </source>
</evidence>
<evidence type="ECO:0000256" key="3">
    <source>
        <dbReference type="ARBA" id="ARBA00022448"/>
    </source>
</evidence>
<dbReference type="InterPro" id="IPR036942">
    <property type="entry name" value="Beta-barrel_TonB_sf"/>
</dbReference>
<keyword evidence="8 13" id="KW-0798">TonB box</keyword>
<dbReference type="Pfam" id="PF00593">
    <property type="entry name" value="TonB_dep_Rec_b-barrel"/>
    <property type="match status" value="1"/>
</dbReference>
<dbReference type="Gene3D" id="2.170.130.10">
    <property type="entry name" value="TonB-dependent receptor, plug domain"/>
    <property type="match status" value="1"/>
</dbReference>
<dbReference type="InterPro" id="IPR037066">
    <property type="entry name" value="Plug_dom_sf"/>
</dbReference>
<comment type="subcellular location">
    <subcellularLocation>
        <location evidence="1 12">Cell outer membrane</location>
        <topology evidence="1 12">Multi-pass membrane protein</topology>
    </subcellularLocation>
</comment>
<evidence type="ECO:0000259" key="15">
    <source>
        <dbReference type="SMART" id="SM00965"/>
    </source>
</evidence>
<gene>
    <name evidence="16" type="primary">fecA_1</name>
    <name evidence="16" type="ORF">AVE30378_00017</name>
</gene>
<protein>
    <submittedName>
        <fullName evidence="16">Fe(3+) dicitrate transport protein FecA</fullName>
    </submittedName>
</protein>
<proteinExistence type="inferred from homology"/>
<sequence length="795" mass="86329">MCNVGPQYQLRLRGAAAAPRLLALTLALAAAFAAAPPVLAQTAQQAAARAYRIPAGPLEPALADFAKAAGITVSFRPEDAAGLSTQGLQGSYEAGAGLDRLLSGTGLTAVPQPGQGYVLRGAAAARPATAAGSGTLEAIQVSGDWLGTGLENSVQTFGGARTLLRREDIANSGATSIADVLRRVPGVQISGSTSATGSSVGLHVGIRGLNPRNSFRTTMLLDGIPMAMAPYGQPNLVMSPTSLGNIESIDVVRGGGAVRYGPQNVGGVINFKTRPIPNTGDLTADASARYNVFSQGGTNTQYTAFLGTQFENSLGVALMYSGMNGEQWRDGSHDRYNDVALKWRYELTPTSEIYGKFSHYDVKSMTPGGLSVAQYQDDPFQNTHPTDYWKGQRDQVDVGYLNSISDTQEFEARVYHYDSSRKSSLINTATGRNDYQPRNNQVLGIEPRYTQRVEWGPTTHDVTVGYRYIHETGQDKRYSESLLTGLRTGAAQTFDNETEAHSIYLDDRIAYGNWRVTPGIRYERIRSDRQPNGTADDSAFHVRNSRGLPSLNIAYLVNDALTLYTNYSTSFGAVQYTQLNSMSASNPLSPEVAKTLEAGVRYSGEQVHTEFTAFNLKFDNQILSVPGTNPAVFRNLGATTHNGVEFAIDYDFDKSGPLAGLNVYANYTYVRAIQKSGEFEGNDVPFYSRQTGTLGGRYTLRNWAFNLYTTAQSGQYSDTANTERESADAGNGRVPGFSVWNAQLSYRLPEWKGSELALGVNNLFDRRYYTRNVDTNGGRMVGAPRMIYVQARLAY</sequence>
<feature type="domain" description="Secretin/TonB short N-terminal" evidence="15">
    <location>
        <begin position="71"/>
        <end position="122"/>
    </location>
</feature>
<dbReference type="InterPro" id="IPR000531">
    <property type="entry name" value="Beta-barrel_TonB"/>
</dbReference>
<dbReference type="Gene3D" id="3.55.50.30">
    <property type="match status" value="1"/>
</dbReference>
<evidence type="ECO:0000256" key="11">
    <source>
        <dbReference type="ARBA" id="ARBA00023237"/>
    </source>
</evidence>
<dbReference type="SUPFAM" id="SSF56935">
    <property type="entry name" value="Porins"/>
    <property type="match status" value="1"/>
</dbReference>
<dbReference type="GO" id="GO:0009279">
    <property type="term" value="C:cell outer membrane"/>
    <property type="evidence" value="ECO:0007669"/>
    <property type="project" value="UniProtKB-SubCell"/>
</dbReference>
<dbReference type="PROSITE" id="PS52016">
    <property type="entry name" value="TONB_DEPENDENT_REC_3"/>
    <property type="match status" value="1"/>
</dbReference>
<evidence type="ECO:0000256" key="14">
    <source>
        <dbReference type="SAM" id="SignalP"/>
    </source>
</evidence>
<evidence type="ECO:0000256" key="13">
    <source>
        <dbReference type="RuleBase" id="RU003357"/>
    </source>
</evidence>
<dbReference type="GO" id="GO:0015343">
    <property type="term" value="F:siderophore-iron transmembrane transporter activity"/>
    <property type="evidence" value="ECO:0007669"/>
    <property type="project" value="InterPro"/>
</dbReference>
<dbReference type="GO" id="GO:0015891">
    <property type="term" value="P:siderophore transport"/>
    <property type="evidence" value="ECO:0007669"/>
    <property type="project" value="InterPro"/>
</dbReference>
<dbReference type="EMBL" id="UFQC01000001">
    <property type="protein sequence ID" value="SSW62274.1"/>
    <property type="molecule type" value="Genomic_DNA"/>
</dbReference>
<name>A0A446C313_9BURK</name>
<evidence type="ECO:0000313" key="16">
    <source>
        <dbReference type="EMBL" id="SSW62274.1"/>
    </source>
</evidence>
<keyword evidence="10" id="KW-0675">Receptor</keyword>
<reference evidence="16 17" key="1">
    <citation type="submission" date="2018-07" db="EMBL/GenBank/DDBJ databases">
        <authorList>
            <person name="Peeters C."/>
        </authorList>
    </citation>
    <scope>NUCLEOTIDE SEQUENCE [LARGE SCALE GENOMIC DNA]</scope>
    <source>
        <strain evidence="16 17">LMG 30378</strain>
    </source>
</reference>
<keyword evidence="11 12" id="KW-0998">Cell outer membrane</keyword>
<dbReference type="PANTHER" id="PTHR30442">
    <property type="entry name" value="IRON III DICITRATE TRANSPORT PROTEIN FECA"/>
    <property type="match status" value="1"/>
</dbReference>
<keyword evidence="5" id="KW-0410">Iron transport</keyword>
<keyword evidence="9 12" id="KW-0472">Membrane</keyword>
<dbReference type="GO" id="GO:0038023">
    <property type="term" value="F:signaling receptor activity"/>
    <property type="evidence" value="ECO:0007669"/>
    <property type="project" value="InterPro"/>
</dbReference>
<dbReference type="PANTHER" id="PTHR30442:SF0">
    <property type="entry name" value="FE(3+) DICITRATE TRANSPORT PROTEIN FECA"/>
    <property type="match status" value="1"/>
</dbReference>
<organism evidence="16 17">
    <name type="scientific">Achromobacter veterisilvae</name>
    <dbReference type="NCBI Taxonomy" id="2069367"/>
    <lineage>
        <taxon>Bacteria</taxon>
        <taxon>Pseudomonadati</taxon>
        <taxon>Pseudomonadota</taxon>
        <taxon>Betaproteobacteria</taxon>
        <taxon>Burkholderiales</taxon>
        <taxon>Alcaligenaceae</taxon>
        <taxon>Achromobacter</taxon>
    </lineage>
</organism>
<comment type="similarity">
    <text evidence="2 12 13">Belongs to the TonB-dependent receptor family.</text>
</comment>
<keyword evidence="6 12" id="KW-0812">Transmembrane</keyword>
<evidence type="ECO:0000313" key="17">
    <source>
        <dbReference type="Proteomes" id="UP000289465"/>
    </source>
</evidence>
<evidence type="ECO:0000256" key="6">
    <source>
        <dbReference type="ARBA" id="ARBA00022692"/>
    </source>
</evidence>
<evidence type="ECO:0000256" key="2">
    <source>
        <dbReference type="ARBA" id="ARBA00009810"/>
    </source>
</evidence>
<evidence type="ECO:0000256" key="7">
    <source>
        <dbReference type="ARBA" id="ARBA00023004"/>
    </source>
</evidence>
<keyword evidence="14" id="KW-0732">Signal</keyword>
<keyword evidence="3 12" id="KW-0813">Transport</keyword>
<dbReference type="Gene3D" id="2.40.170.20">
    <property type="entry name" value="TonB-dependent receptor, beta-barrel domain"/>
    <property type="match status" value="1"/>
</dbReference>
<evidence type="ECO:0000256" key="5">
    <source>
        <dbReference type="ARBA" id="ARBA00022496"/>
    </source>
</evidence>
<dbReference type="InterPro" id="IPR039426">
    <property type="entry name" value="TonB-dep_rcpt-like"/>
</dbReference>